<evidence type="ECO:0000256" key="2">
    <source>
        <dbReference type="ARBA" id="ARBA00009726"/>
    </source>
</evidence>
<proteinExistence type="inferred from homology"/>
<dbReference type="GO" id="GO:0016887">
    <property type="term" value="F:ATP hydrolysis activity"/>
    <property type="evidence" value="ECO:0007669"/>
    <property type="project" value="InterPro"/>
</dbReference>
<feature type="domain" description="ABC transmembrane type-1" evidence="12">
    <location>
        <begin position="127"/>
        <end position="421"/>
    </location>
</feature>
<feature type="region of interest" description="Disordered" evidence="9">
    <location>
        <begin position="545"/>
        <end position="584"/>
    </location>
</feature>
<evidence type="ECO:0000256" key="5">
    <source>
        <dbReference type="ARBA" id="ARBA00022741"/>
    </source>
</evidence>
<dbReference type="FunFam" id="1.20.1560.10:FF:000010">
    <property type="entry name" value="Multidrug resistance-associated ABC transporter"/>
    <property type="match status" value="1"/>
</dbReference>
<dbReference type="InterPro" id="IPR017871">
    <property type="entry name" value="ABC_transporter-like_CS"/>
</dbReference>
<dbReference type="InterPro" id="IPR003439">
    <property type="entry name" value="ABC_transporter-like_ATP-bd"/>
</dbReference>
<dbReference type="CDD" id="cd03244">
    <property type="entry name" value="ABCC_MRP_domain2"/>
    <property type="match status" value="1"/>
</dbReference>
<feature type="region of interest" description="Disordered" evidence="9">
    <location>
        <begin position="824"/>
        <end position="876"/>
    </location>
</feature>
<evidence type="ECO:0000256" key="1">
    <source>
        <dbReference type="ARBA" id="ARBA00004141"/>
    </source>
</evidence>
<dbReference type="InterPro" id="IPR003593">
    <property type="entry name" value="AAA+_ATPase"/>
</dbReference>
<dbReference type="PANTHER" id="PTHR24223:SF456">
    <property type="entry name" value="MULTIDRUG RESISTANCE-ASSOCIATED PROTEIN LETHAL(2)03659"/>
    <property type="match status" value="1"/>
</dbReference>
<comment type="similarity">
    <text evidence="2">Belongs to the ABC transporter superfamily. ABCC family. Conjugate transporter (TC 3.A.1.208) subfamily.</text>
</comment>
<feature type="transmembrane region" description="Helical" evidence="10">
    <location>
        <begin position="894"/>
        <end position="912"/>
    </location>
</feature>
<evidence type="ECO:0000256" key="4">
    <source>
        <dbReference type="ARBA" id="ARBA00022692"/>
    </source>
</evidence>
<dbReference type="InterPro" id="IPR011527">
    <property type="entry name" value="ABC1_TM_dom"/>
</dbReference>
<feature type="region of interest" description="Disordered" evidence="9">
    <location>
        <begin position="1"/>
        <end position="21"/>
    </location>
</feature>
<evidence type="ECO:0008006" key="15">
    <source>
        <dbReference type="Google" id="ProtNLM"/>
    </source>
</evidence>
<feature type="compositionally biased region" description="Basic and acidic residues" evidence="9">
    <location>
        <begin position="545"/>
        <end position="554"/>
    </location>
</feature>
<gene>
    <name evidence="13" type="ORF">DFQ27_009966</name>
</gene>
<evidence type="ECO:0000313" key="14">
    <source>
        <dbReference type="Proteomes" id="UP000807716"/>
    </source>
</evidence>
<feature type="domain" description="ABC transporter" evidence="11">
    <location>
        <begin position="1216"/>
        <end position="1448"/>
    </location>
</feature>
<dbReference type="InterPro" id="IPR027417">
    <property type="entry name" value="P-loop_NTPase"/>
</dbReference>
<dbReference type="Proteomes" id="UP000807716">
    <property type="component" value="Unassembled WGS sequence"/>
</dbReference>
<feature type="compositionally biased region" description="Polar residues" evidence="9">
    <location>
        <begin position="1515"/>
        <end position="1526"/>
    </location>
</feature>
<feature type="compositionally biased region" description="Basic and acidic residues" evidence="9">
    <location>
        <begin position="487"/>
        <end position="500"/>
    </location>
</feature>
<feature type="compositionally biased region" description="Basic and acidic residues" evidence="9">
    <location>
        <begin position="1486"/>
        <end position="1495"/>
    </location>
</feature>
<feature type="transmembrane region" description="Helical" evidence="10">
    <location>
        <begin position="932"/>
        <end position="959"/>
    </location>
</feature>
<feature type="domain" description="ABC transporter" evidence="11">
    <location>
        <begin position="578"/>
        <end position="798"/>
    </location>
</feature>
<dbReference type="CDD" id="cd18597">
    <property type="entry name" value="ABC_6TM_YOR1_D1_like"/>
    <property type="match status" value="1"/>
</dbReference>
<dbReference type="PROSITE" id="PS50893">
    <property type="entry name" value="ABC_TRANSPORTER_2"/>
    <property type="match status" value="2"/>
</dbReference>
<feature type="transmembrane region" description="Helical" evidence="10">
    <location>
        <begin position="117"/>
        <end position="136"/>
    </location>
</feature>
<evidence type="ECO:0000313" key="13">
    <source>
        <dbReference type="EMBL" id="KAG0266199.1"/>
    </source>
</evidence>
<reference evidence="13" key="1">
    <citation type="journal article" date="2020" name="Fungal Divers.">
        <title>Resolving the Mortierellaceae phylogeny through synthesis of multi-gene phylogenetics and phylogenomics.</title>
        <authorList>
            <person name="Vandepol N."/>
            <person name="Liber J."/>
            <person name="Desiro A."/>
            <person name="Na H."/>
            <person name="Kennedy M."/>
            <person name="Barry K."/>
            <person name="Grigoriev I.V."/>
            <person name="Miller A.N."/>
            <person name="O'Donnell K."/>
            <person name="Stajich J.E."/>
            <person name="Bonito G."/>
        </authorList>
    </citation>
    <scope>NUCLEOTIDE SEQUENCE</scope>
    <source>
        <strain evidence="13">BC1065</strain>
    </source>
</reference>
<keyword evidence="5" id="KW-0547">Nucleotide-binding</keyword>
<dbReference type="FunFam" id="3.40.50.300:FF:000565">
    <property type="entry name" value="ABC bile acid transporter"/>
    <property type="match status" value="1"/>
</dbReference>
<dbReference type="FunFam" id="3.40.50.300:FF:000997">
    <property type="entry name" value="Multidrug resistance-associated protein 1"/>
    <property type="match status" value="1"/>
</dbReference>
<dbReference type="InterPro" id="IPR036640">
    <property type="entry name" value="ABC1_TM_sf"/>
</dbReference>
<dbReference type="InterPro" id="IPR050173">
    <property type="entry name" value="ABC_transporter_C-like"/>
</dbReference>
<dbReference type="PROSITE" id="PS00211">
    <property type="entry name" value="ABC_TRANSPORTER_1"/>
    <property type="match status" value="2"/>
</dbReference>
<evidence type="ECO:0000256" key="10">
    <source>
        <dbReference type="SAM" id="Phobius"/>
    </source>
</evidence>
<keyword evidence="6" id="KW-0067">ATP-binding</keyword>
<feature type="transmembrane region" description="Helical" evidence="10">
    <location>
        <begin position="1020"/>
        <end position="1048"/>
    </location>
</feature>
<sequence>MKLFKTTIPPVPEPGSNPGVSPEFTASFPSRLTFQWIQSIMTLGARRPLETEDLWLVSDKRKASNISAKFQEEWAKEAAKRRSPSSSKYDFDLEDPVSKKNKKGKKKRSSEPKLWKAINRTFLWTFWFSGILKVVADALMSFQPLVTKAIITFVTESHVGHIARSRGVDAYIPPLWHGALMALALYLMGVISTIFQHQYWQRSTGVGVGLRTALITAIYRKGLVLSNKAKQDFSTGKITNIMSTDTTRLDLIAGYFHILWTAPIMVLTTLILLLINLGPSALAGVGLLLIFGPLQARVVMFLSIIRRKSTLITDARVKLTQEVLQGIRVIKFYGWEDAFLKKLDDLRTQELKFVRQLLISRSGVAAVNLTIPVFASTLTFVVYSLAGNELNAAIVFSSLSLFNIMRMPLMIFPQVVSGMVDALVSIHRVEDFLLADELEDLPPVNLSSPHAVTVKDGSFEWDGSLKTMTMEELKKQERMERHRHADKKAEKKERRAQEKAFKKRVKKYSQVHQISFEEAEKRIKQEDLEEIETVNDQASVHEKLSGQLADKDPMPDTASMIETASTRSKDSDDDDKPASDSSAVSADKAPFRLKKINLAIPRGKLVAVVGAVGSGKSSLLNAMVGEMRKAGGSIEFGGTVGYSPQSAWIQNATVKDNIVFGLPYDEHKYQRVIQQCALERDIQILPQGDQTEIGERGVNLSGGQKQRVNIARAVYFDADIVLLDDPLSAVDAHVGKYLFKHCIKGALEGKTRILVTHQLHVLPQVDYVVCMKDGEIVEQGTFQQLMDNQGEFSELMKAHGGMEEDETDAADAEIDTLEDLHSTEAGSLNEKAHEKSETVKGSGDPEKEGLKKDTQESKDGEKPKAPAKGLMQSEERSTGSVSGKIYKAYLKATGGSYIVPMIVITMILTQIAKVGTDLWLSWWTSNTFNQTSAFYMSLYAVWGIAQGVFQFITGFYFSVAGANAARVMHQVALHNIVRAPTSFFDTTPMGRIINRFSKDVDSVDNMLSEAYRMFVNTGAIVISTFILICVIFPLFLVPLVPMLVFYYYAAVYYRSTSRELKRLDSILRSSLYAHFSESLGGLSSIRAYRVQDRFQEKNEHFLDLENRAYLPSLAIQRWLGVRLETIANTLVFCTSLFGVFGRYNVDPSTIGLVLSYSMSVTGTFNWCVRQYAEVENNMNAVERLHHYAHDLELEAAAIVPDNRPDDHWPSQGSIEIRNLEMRYRPELPSVIHNLSLDIKGGEKIGVVGRTGAGKSSIMVALFRMVEASKGTIRIDGVDIGQLGLLDLRTRLAIIPQDPVLFSGTIRSNLDPFHKHSDQALWDVLERSNLKVYVQGTQGGLDSLVAEYGENLSVGQRQLLCLARAMLTNARILIMDEATANVDVQSDVLIQKAMRKEFHDRTILTIAHRLNTVIDFSRILVLDHGEIKEFDSPSNLLNNPNSVFSSMVDETGPTNAALLRRLALAAAHGESIDLTAALDLKEEVEEQDYRGDKAELEEQDSQGSKAEMAEGATDAGASSSTTPYNVK</sequence>
<evidence type="ECO:0000256" key="8">
    <source>
        <dbReference type="ARBA" id="ARBA00023136"/>
    </source>
</evidence>
<evidence type="ECO:0000259" key="12">
    <source>
        <dbReference type="PROSITE" id="PS50929"/>
    </source>
</evidence>
<dbReference type="Pfam" id="PF00664">
    <property type="entry name" value="ABC_membrane"/>
    <property type="match status" value="2"/>
</dbReference>
<keyword evidence="3" id="KW-0813">Transport</keyword>
<feature type="compositionally biased region" description="Basic and acidic residues" evidence="9">
    <location>
        <begin position="830"/>
        <end position="864"/>
    </location>
</feature>
<feature type="region of interest" description="Disordered" evidence="9">
    <location>
        <begin position="475"/>
        <end position="503"/>
    </location>
</feature>
<feature type="transmembrane region" description="Helical" evidence="10">
    <location>
        <begin position="365"/>
        <end position="386"/>
    </location>
</feature>
<dbReference type="SUPFAM" id="SSF90123">
    <property type="entry name" value="ABC transporter transmembrane region"/>
    <property type="match status" value="2"/>
</dbReference>
<feature type="transmembrane region" description="Helical" evidence="10">
    <location>
        <begin position="175"/>
        <end position="195"/>
    </location>
</feature>
<dbReference type="PROSITE" id="PS50929">
    <property type="entry name" value="ABC_TM1F"/>
    <property type="match status" value="2"/>
</dbReference>
<name>A0A9P6UAG3_9FUNG</name>
<evidence type="ECO:0000256" key="6">
    <source>
        <dbReference type="ARBA" id="ARBA00022840"/>
    </source>
</evidence>
<dbReference type="Gene3D" id="1.20.1560.10">
    <property type="entry name" value="ABC transporter type 1, transmembrane domain"/>
    <property type="match status" value="2"/>
</dbReference>
<keyword evidence="14" id="KW-1185">Reference proteome</keyword>
<evidence type="ECO:0000256" key="9">
    <source>
        <dbReference type="SAM" id="MobiDB-lite"/>
    </source>
</evidence>
<evidence type="ECO:0000256" key="3">
    <source>
        <dbReference type="ARBA" id="ARBA00022448"/>
    </source>
</evidence>
<keyword evidence="4 10" id="KW-0812">Transmembrane</keyword>
<feature type="region of interest" description="Disordered" evidence="9">
    <location>
        <begin position="77"/>
        <end position="110"/>
    </location>
</feature>
<dbReference type="GO" id="GO:0005524">
    <property type="term" value="F:ATP binding"/>
    <property type="evidence" value="ECO:0007669"/>
    <property type="project" value="UniProtKB-KW"/>
</dbReference>
<dbReference type="CDD" id="cd03250">
    <property type="entry name" value="ABCC_MRP_domain1"/>
    <property type="match status" value="1"/>
</dbReference>
<dbReference type="OrthoDB" id="6500128at2759"/>
<dbReference type="PANTHER" id="PTHR24223">
    <property type="entry name" value="ATP-BINDING CASSETTE SUB-FAMILY C"/>
    <property type="match status" value="1"/>
</dbReference>
<evidence type="ECO:0000256" key="7">
    <source>
        <dbReference type="ARBA" id="ARBA00022989"/>
    </source>
</evidence>
<dbReference type="GO" id="GO:0016020">
    <property type="term" value="C:membrane"/>
    <property type="evidence" value="ECO:0007669"/>
    <property type="project" value="UniProtKB-SubCell"/>
</dbReference>
<dbReference type="EMBL" id="JAAAJB010000099">
    <property type="protein sequence ID" value="KAG0266199.1"/>
    <property type="molecule type" value="Genomic_DNA"/>
</dbReference>
<feature type="transmembrane region" description="Helical" evidence="10">
    <location>
        <begin position="281"/>
        <end position="305"/>
    </location>
</feature>
<feature type="region of interest" description="Disordered" evidence="9">
    <location>
        <begin position="1483"/>
        <end position="1526"/>
    </location>
</feature>
<dbReference type="Gene3D" id="3.40.50.300">
    <property type="entry name" value="P-loop containing nucleotide triphosphate hydrolases"/>
    <property type="match status" value="2"/>
</dbReference>
<dbReference type="GO" id="GO:0140359">
    <property type="term" value="F:ABC-type transporter activity"/>
    <property type="evidence" value="ECO:0007669"/>
    <property type="project" value="InterPro"/>
</dbReference>
<comment type="subcellular location">
    <subcellularLocation>
        <location evidence="1">Membrane</location>
        <topology evidence="1">Multi-pass membrane protein</topology>
    </subcellularLocation>
</comment>
<keyword evidence="8 10" id="KW-0472">Membrane</keyword>
<accession>A0A9P6UAG3</accession>
<dbReference type="Pfam" id="PF00005">
    <property type="entry name" value="ABC_tran"/>
    <property type="match status" value="2"/>
</dbReference>
<comment type="caution">
    <text evidence="13">The sequence shown here is derived from an EMBL/GenBank/DDBJ whole genome shotgun (WGS) entry which is preliminary data.</text>
</comment>
<organism evidence="13 14">
    <name type="scientific">Actinomortierella ambigua</name>
    <dbReference type="NCBI Taxonomy" id="1343610"/>
    <lineage>
        <taxon>Eukaryota</taxon>
        <taxon>Fungi</taxon>
        <taxon>Fungi incertae sedis</taxon>
        <taxon>Mucoromycota</taxon>
        <taxon>Mortierellomycotina</taxon>
        <taxon>Mortierellomycetes</taxon>
        <taxon>Mortierellales</taxon>
        <taxon>Mortierellaceae</taxon>
        <taxon>Actinomortierella</taxon>
    </lineage>
</organism>
<protein>
    <recommendedName>
        <fullName evidence="15">ABC transporter</fullName>
    </recommendedName>
</protein>
<dbReference type="SUPFAM" id="SSF52540">
    <property type="entry name" value="P-loop containing nucleoside triphosphate hydrolases"/>
    <property type="match status" value="2"/>
</dbReference>
<dbReference type="FunFam" id="1.20.1560.10:FF:000006">
    <property type="entry name" value="ATP-binding cassette, sub-family C (CFTR/MRP), member 9"/>
    <property type="match status" value="1"/>
</dbReference>
<dbReference type="CDD" id="cd18606">
    <property type="entry name" value="ABC_6TM_YOR1_D2_like"/>
    <property type="match status" value="1"/>
</dbReference>
<keyword evidence="7 10" id="KW-1133">Transmembrane helix</keyword>
<dbReference type="SMART" id="SM00382">
    <property type="entry name" value="AAA"/>
    <property type="match status" value="2"/>
</dbReference>
<feature type="transmembrane region" description="Helical" evidence="10">
    <location>
        <begin position="252"/>
        <end position="275"/>
    </location>
</feature>
<feature type="compositionally biased region" description="Basic residues" evidence="9">
    <location>
        <begin position="99"/>
        <end position="108"/>
    </location>
</feature>
<evidence type="ECO:0000259" key="11">
    <source>
        <dbReference type="PROSITE" id="PS50893"/>
    </source>
</evidence>
<feature type="domain" description="ABC transmembrane type-1" evidence="12">
    <location>
        <begin position="902"/>
        <end position="1176"/>
    </location>
</feature>